<dbReference type="GO" id="GO:0003677">
    <property type="term" value="F:DNA binding"/>
    <property type="evidence" value="ECO:0007669"/>
    <property type="project" value="InterPro"/>
</dbReference>
<dbReference type="CDD" id="cd00093">
    <property type="entry name" value="HTH_XRE"/>
    <property type="match status" value="1"/>
</dbReference>
<gene>
    <name evidence="2" type="ORF">CD191_22525</name>
</gene>
<name>A0A1R0YU42_9BACL</name>
<accession>A0A1R0YU42</accession>
<evidence type="ECO:0000313" key="2">
    <source>
        <dbReference type="EMBL" id="AWV35188.1"/>
    </source>
</evidence>
<dbReference type="AlphaFoldDB" id="A0A1R0YU42"/>
<dbReference type="Gene3D" id="1.10.260.40">
    <property type="entry name" value="lambda repressor-like DNA-binding domains"/>
    <property type="match status" value="1"/>
</dbReference>
<evidence type="ECO:0000313" key="3">
    <source>
        <dbReference type="Proteomes" id="UP000249163"/>
    </source>
</evidence>
<dbReference type="RefSeq" id="WP_076207093.1">
    <property type="nucleotide sequence ID" value="NZ_CP021965.1"/>
</dbReference>
<dbReference type="InterPro" id="IPR001387">
    <property type="entry name" value="Cro/C1-type_HTH"/>
</dbReference>
<dbReference type="SMART" id="SM00530">
    <property type="entry name" value="HTH_XRE"/>
    <property type="match status" value="1"/>
</dbReference>
<protein>
    <submittedName>
        <fullName evidence="2">Transcriptional regulator</fullName>
    </submittedName>
</protein>
<dbReference type="OrthoDB" id="2907469at2"/>
<dbReference type="PROSITE" id="PS50943">
    <property type="entry name" value="HTH_CROC1"/>
    <property type="match status" value="1"/>
</dbReference>
<dbReference type="InterPro" id="IPR010982">
    <property type="entry name" value="Lambda_DNA-bd_dom_sf"/>
</dbReference>
<proteinExistence type="predicted"/>
<reference evidence="2 3" key="1">
    <citation type="submission" date="2017-06" db="EMBL/GenBank/DDBJ databases">
        <title>Complete genome sequence of Paenibacillus odorifer CBA7130.</title>
        <authorList>
            <person name="Nam Y.-D."/>
            <person name="Kang J."/>
            <person name="Chung W.-H."/>
        </authorList>
    </citation>
    <scope>NUCLEOTIDE SEQUENCE [LARGE SCALE GENOMIC DNA]</scope>
    <source>
        <strain evidence="2 3">CBA7130</strain>
    </source>
</reference>
<dbReference type="EMBL" id="CP021965">
    <property type="protein sequence ID" value="AWV35188.1"/>
    <property type="molecule type" value="Genomic_DNA"/>
</dbReference>
<evidence type="ECO:0000259" key="1">
    <source>
        <dbReference type="PROSITE" id="PS50943"/>
    </source>
</evidence>
<dbReference type="Proteomes" id="UP000249163">
    <property type="component" value="Chromosome"/>
</dbReference>
<sequence>MVMVKPNLTSLLKDMGLTQMELSNKSGVPQGTISRFDKNSRHEANHLFSIAKALGVTIEELFIVEQEE</sequence>
<dbReference type="SUPFAM" id="SSF47413">
    <property type="entry name" value="lambda repressor-like DNA-binding domains"/>
    <property type="match status" value="1"/>
</dbReference>
<organism evidence="2 3">
    <name type="scientific">Paenibacillus odorifer</name>
    <dbReference type="NCBI Taxonomy" id="189426"/>
    <lineage>
        <taxon>Bacteria</taxon>
        <taxon>Bacillati</taxon>
        <taxon>Bacillota</taxon>
        <taxon>Bacilli</taxon>
        <taxon>Bacillales</taxon>
        <taxon>Paenibacillaceae</taxon>
        <taxon>Paenibacillus</taxon>
    </lineage>
</organism>
<dbReference type="Pfam" id="PF13443">
    <property type="entry name" value="HTH_26"/>
    <property type="match status" value="1"/>
</dbReference>
<feature type="domain" description="HTH cro/C1-type" evidence="1">
    <location>
        <begin position="8"/>
        <end position="61"/>
    </location>
</feature>